<name>A0A820PM00_9BILA</name>
<gene>
    <name evidence="1" type="ORF">UXM345_LOCUS38391</name>
</gene>
<dbReference type="AlphaFoldDB" id="A0A820PM00"/>
<organism evidence="1 2">
    <name type="scientific">Rotaria magnacalcarata</name>
    <dbReference type="NCBI Taxonomy" id="392030"/>
    <lineage>
        <taxon>Eukaryota</taxon>
        <taxon>Metazoa</taxon>
        <taxon>Spiralia</taxon>
        <taxon>Gnathifera</taxon>
        <taxon>Rotifera</taxon>
        <taxon>Eurotatoria</taxon>
        <taxon>Bdelloidea</taxon>
        <taxon>Philodinida</taxon>
        <taxon>Philodinidae</taxon>
        <taxon>Rotaria</taxon>
    </lineage>
</organism>
<protein>
    <submittedName>
        <fullName evidence="1">Uncharacterized protein</fullName>
    </submittedName>
</protein>
<reference evidence="1" key="1">
    <citation type="submission" date="2021-02" db="EMBL/GenBank/DDBJ databases">
        <authorList>
            <person name="Nowell W R."/>
        </authorList>
    </citation>
    <scope>NUCLEOTIDE SEQUENCE</scope>
</reference>
<accession>A0A820PM00</accession>
<feature type="non-terminal residue" evidence="1">
    <location>
        <position position="1"/>
    </location>
</feature>
<comment type="caution">
    <text evidence="1">The sequence shown here is derived from an EMBL/GenBank/DDBJ whole genome shotgun (WGS) entry which is preliminary data.</text>
</comment>
<sequence length="62" mass="6816">LNEQQFNQNLVNLRGMNEINDSINLSETQMGKLNFTSIQAKVLQCAHVSSVPSGSGTSTTYR</sequence>
<evidence type="ECO:0000313" key="2">
    <source>
        <dbReference type="Proteomes" id="UP000663842"/>
    </source>
</evidence>
<proteinExistence type="predicted"/>
<dbReference type="Proteomes" id="UP000663842">
    <property type="component" value="Unassembled WGS sequence"/>
</dbReference>
<dbReference type="EMBL" id="CAJOBF010026650">
    <property type="protein sequence ID" value="CAF4407071.1"/>
    <property type="molecule type" value="Genomic_DNA"/>
</dbReference>
<evidence type="ECO:0000313" key="1">
    <source>
        <dbReference type="EMBL" id="CAF4407071.1"/>
    </source>
</evidence>